<dbReference type="SMART" id="SM00060">
    <property type="entry name" value="FN3"/>
    <property type="match status" value="1"/>
</dbReference>
<feature type="domain" description="Cadherin" evidence="5">
    <location>
        <begin position="334"/>
        <end position="476"/>
    </location>
</feature>
<feature type="domain" description="Fibronectin type-III" evidence="6">
    <location>
        <begin position="129"/>
        <end position="235"/>
    </location>
</feature>
<dbReference type="GO" id="GO:0007156">
    <property type="term" value="P:homophilic cell adhesion via plasma membrane adhesion molecules"/>
    <property type="evidence" value="ECO:0007669"/>
    <property type="project" value="InterPro"/>
</dbReference>
<dbReference type="GO" id="GO:0020037">
    <property type="term" value="F:heme binding"/>
    <property type="evidence" value="ECO:0007669"/>
    <property type="project" value="InterPro"/>
</dbReference>
<dbReference type="SUPFAM" id="SSF49265">
    <property type="entry name" value="Fibronectin type III"/>
    <property type="match status" value="1"/>
</dbReference>
<evidence type="ECO:0000256" key="2">
    <source>
        <dbReference type="ARBA" id="ARBA00023004"/>
    </source>
</evidence>
<dbReference type="SUPFAM" id="SSF49313">
    <property type="entry name" value="Cadherin-like"/>
    <property type="match status" value="2"/>
</dbReference>
<dbReference type="CDD" id="cd00063">
    <property type="entry name" value="FN3"/>
    <property type="match status" value="1"/>
</dbReference>
<evidence type="ECO:0000313" key="8">
    <source>
        <dbReference type="EMBL" id="VAW50653.1"/>
    </source>
</evidence>
<evidence type="ECO:0000259" key="7">
    <source>
        <dbReference type="PROSITE" id="PS51007"/>
    </source>
</evidence>
<reference evidence="8" key="1">
    <citation type="submission" date="2018-06" db="EMBL/GenBank/DDBJ databases">
        <authorList>
            <person name="Zhirakovskaya E."/>
        </authorList>
    </citation>
    <scope>NUCLEOTIDE SEQUENCE</scope>
</reference>
<dbReference type="InterPro" id="IPR013783">
    <property type="entry name" value="Ig-like_fold"/>
</dbReference>
<dbReference type="InterPro" id="IPR015919">
    <property type="entry name" value="Cadherin-like_sf"/>
</dbReference>
<dbReference type="PROSITE" id="PS51007">
    <property type="entry name" value="CYTC"/>
    <property type="match status" value="1"/>
</dbReference>
<dbReference type="InterPro" id="IPR003961">
    <property type="entry name" value="FN3_dom"/>
</dbReference>
<dbReference type="Pfam" id="PF05345">
    <property type="entry name" value="He_PIG"/>
    <property type="match status" value="2"/>
</dbReference>
<gene>
    <name evidence="8" type="ORF">MNBD_GAMMA05-2581</name>
</gene>
<dbReference type="GO" id="GO:0005509">
    <property type="term" value="F:calcium ion binding"/>
    <property type="evidence" value="ECO:0007669"/>
    <property type="project" value="InterPro"/>
</dbReference>
<feature type="region of interest" description="Disordered" evidence="3">
    <location>
        <begin position="672"/>
        <end position="696"/>
    </location>
</feature>
<dbReference type="SUPFAM" id="SSF141072">
    <property type="entry name" value="CalX-like"/>
    <property type="match status" value="1"/>
</dbReference>
<evidence type="ECO:0000256" key="1">
    <source>
        <dbReference type="ARBA" id="ARBA00022723"/>
    </source>
</evidence>
<proteinExistence type="predicted"/>
<evidence type="ECO:0000256" key="4">
    <source>
        <dbReference type="SAM" id="Phobius"/>
    </source>
</evidence>
<feature type="compositionally biased region" description="Acidic residues" evidence="3">
    <location>
        <begin position="686"/>
        <end position="696"/>
    </location>
</feature>
<keyword evidence="1" id="KW-0479">Metal-binding</keyword>
<dbReference type="Gene3D" id="2.60.40.2030">
    <property type="match status" value="1"/>
</dbReference>
<dbReference type="InterPro" id="IPR009056">
    <property type="entry name" value="Cyt_c-like_dom"/>
</dbReference>
<keyword evidence="4" id="KW-0472">Membrane</keyword>
<protein>
    <recommendedName>
        <fullName evidence="9">Fibronectin type-III domain-containing protein</fullName>
    </recommendedName>
</protein>
<name>A0A3B0WE67_9ZZZZ</name>
<evidence type="ECO:0000259" key="5">
    <source>
        <dbReference type="PROSITE" id="PS50268"/>
    </source>
</evidence>
<feature type="transmembrane region" description="Helical" evidence="4">
    <location>
        <begin position="12"/>
        <end position="29"/>
    </location>
</feature>
<dbReference type="NCBIfam" id="NF041766">
    <property type="entry name" value="choice_anch_U"/>
    <property type="match status" value="1"/>
</dbReference>
<feature type="region of interest" description="Disordered" evidence="3">
    <location>
        <begin position="713"/>
        <end position="746"/>
    </location>
</feature>
<dbReference type="InterPro" id="IPR002126">
    <property type="entry name" value="Cadherin-like_dom"/>
</dbReference>
<dbReference type="PROSITE" id="PS50853">
    <property type="entry name" value="FN3"/>
    <property type="match status" value="1"/>
</dbReference>
<organism evidence="8">
    <name type="scientific">hydrothermal vent metagenome</name>
    <dbReference type="NCBI Taxonomy" id="652676"/>
    <lineage>
        <taxon>unclassified sequences</taxon>
        <taxon>metagenomes</taxon>
        <taxon>ecological metagenomes</taxon>
    </lineage>
</organism>
<dbReference type="GO" id="GO:0016020">
    <property type="term" value="C:membrane"/>
    <property type="evidence" value="ECO:0007669"/>
    <property type="project" value="InterPro"/>
</dbReference>
<feature type="domain" description="Cytochrome c" evidence="7">
    <location>
        <begin position="32"/>
        <end position="125"/>
    </location>
</feature>
<evidence type="ECO:0000256" key="3">
    <source>
        <dbReference type="SAM" id="MobiDB-lite"/>
    </source>
</evidence>
<keyword evidence="4" id="KW-0812">Transmembrane</keyword>
<dbReference type="InterPro" id="IPR053784">
    <property type="entry name" value="Choice_anch_U_dom"/>
</dbReference>
<dbReference type="InterPro" id="IPR038081">
    <property type="entry name" value="CalX-like_sf"/>
</dbReference>
<evidence type="ECO:0008006" key="9">
    <source>
        <dbReference type="Google" id="ProtNLM"/>
    </source>
</evidence>
<dbReference type="InterPro" id="IPR028974">
    <property type="entry name" value="TSP_type-3_rpt"/>
</dbReference>
<keyword evidence="2" id="KW-0408">Iron</keyword>
<dbReference type="Gene3D" id="2.60.40.10">
    <property type="entry name" value="Immunoglobulins"/>
    <property type="match status" value="3"/>
</dbReference>
<dbReference type="GO" id="GO:0009055">
    <property type="term" value="F:electron transfer activity"/>
    <property type="evidence" value="ECO:0007669"/>
    <property type="project" value="InterPro"/>
</dbReference>
<dbReference type="Gene3D" id="4.10.1080.10">
    <property type="entry name" value="TSP type-3 repeat"/>
    <property type="match status" value="1"/>
</dbReference>
<dbReference type="PROSITE" id="PS50268">
    <property type="entry name" value="CADHERIN_2"/>
    <property type="match status" value="1"/>
</dbReference>
<dbReference type="InterPro" id="IPR036116">
    <property type="entry name" value="FN3_sf"/>
</dbReference>
<dbReference type="EMBL" id="UOFE01000006">
    <property type="protein sequence ID" value="VAW50653.1"/>
    <property type="molecule type" value="Genomic_DNA"/>
</dbReference>
<accession>A0A3B0WE67</accession>
<sequence length="1318" mass="137084">MQKSDEKKVFKVIYSGLLLSIISTYNVVAETYSDNMTPSIFNANSQQRCLDCHHSSLASGAPRSFAPLNVDFNTYSRATQNNGASGFVHVIANQRANLDGNMPPTGTPLNASERTLIGNWIADGAPLSAATAVTDPATSITKTTANLRGDFDTNVHANTTVPGSYRFSWGPSIFYGNNTTSTVRSSTVTTFNQSHAISGLSCGTTYNFRARATNGNGTGSGSNRSFATSACTAPVISEGASVSPAPTNEDTDRTFTLNRSDDDSGTLTWSVQTQGSRGTFTFDTPTTSSPVTVRYSPTSNQNGSDTAGRILVTNSTTTLTSVIIVNMDITPVNDQPSITSTASTSAIEGVLYSYQVVVDDPDDSFGAGLTISLTNAPGNMAVNSSGLITWTPINGDTTSGLVTVNVNDGFENGTVLVTQPFTATVTATNNPPFITSTAGITATEDIEFSYQVQVTDVDDSNNGTDLTFTLNGAPAGMAISATGLITWTPAENTATSNAVTITVEDGDEDNSTPSTTNNGEEIFTVSVTAVNDSPMITSTVAALDFLEEDTFSYQIMASDSDDSGIGTGLTASLTQNPAGMTVSNTGLVSWSIPRTAIFSNSINVTVQIVDGGEDGSVAATQNFTLTIDPPDTEVGGGDGVPDYSDNCPSVTNVAQSDNDSDTQYVANAGFPVLGDVDSSDPATGGDECDNDDDNDGMTDVFENMFAFLDPFDNTDATEDEDGDGVSNLDEFINGTSPNADSVGPNVTAPVDVSLDATGLLTAVELGTATGTDSNEGEVSLFKVALNETVADCNALSDLETDIESFRPGSHTITWVTCDSGGNLGSDDQIVNVKPLVSVAVGQSIGEGQAVSIDVVLNGDAIAYPATVDYTFAGTAVASVDHDGAAGTVTFAAKGEVGTIGFNTTSDGLIEDDETVIITLSAPFNIALSNAITHTVTITEANVAPQVSLSVTQPAAVLDVNKGNTLYTADGLATIMANATDGNGNALTYDWNATDPALFAAAVVTNGQFDFDPSTLTVDTFYKVSVTISDGQLPVTVDRLLLIKTTEVNNWLIGDDDDDDGVDNLAEGYGDEDGDGIPNYLDNLSTPANAIENQTVDLETSILIETNPGLHIALGEIAIASGATGILIGLQDIVDHGGSGGTAVTNAATDYTFLSSLLNFEVSGLTEAIVSVDVAVLLQSAVQTDAVVRKYNSAGWFDFVVDDLNEIRTAPGDAGTCPQPGSVLYTVGLTPGHLCVQLTIQDGGANDADGVRNFIVKDPGGLALAPEPEEEVGVGVGESSSSSSGRLGSTSLWFMLVFMMYTVYLWRRRKLCCVSRTKQ</sequence>
<evidence type="ECO:0000259" key="6">
    <source>
        <dbReference type="PROSITE" id="PS50853"/>
    </source>
</evidence>
<feature type="transmembrane region" description="Helical" evidence="4">
    <location>
        <begin position="1286"/>
        <end position="1305"/>
    </location>
</feature>
<keyword evidence="4" id="KW-1133">Transmembrane helix</keyword>